<accession>A0A2Z6NUL8</accession>
<evidence type="ECO:0000313" key="2">
    <source>
        <dbReference type="Proteomes" id="UP000242715"/>
    </source>
</evidence>
<sequence length="107" mass="11562">MEWSVPVPPPPPPLKPPSVSRLTANTQVGEIIAKLIAVGTTCVDIPSPIQGWTSLGPTKITSGPTQNLDWKVMVLVFEGMERGTVLGEWSLPITRQPNFFLGKTEAN</sequence>
<proteinExistence type="predicted"/>
<keyword evidence="2" id="KW-1185">Reference proteome</keyword>
<name>A0A2Z6NUL8_TRISU</name>
<protein>
    <submittedName>
        <fullName evidence="1">Uncharacterized protein</fullName>
    </submittedName>
</protein>
<evidence type="ECO:0000313" key="1">
    <source>
        <dbReference type="EMBL" id="GAU35189.1"/>
    </source>
</evidence>
<organism evidence="1 2">
    <name type="scientific">Trifolium subterraneum</name>
    <name type="common">Subterranean clover</name>
    <dbReference type="NCBI Taxonomy" id="3900"/>
    <lineage>
        <taxon>Eukaryota</taxon>
        <taxon>Viridiplantae</taxon>
        <taxon>Streptophyta</taxon>
        <taxon>Embryophyta</taxon>
        <taxon>Tracheophyta</taxon>
        <taxon>Spermatophyta</taxon>
        <taxon>Magnoliopsida</taxon>
        <taxon>eudicotyledons</taxon>
        <taxon>Gunneridae</taxon>
        <taxon>Pentapetalae</taxon>
        <taxon>rosids</taxon>
        <taxon>fabids</taxon>
        <taxon>Fabales</taxon>
        <taxon>Fabaceae</taxon>
        <taxon>Papilionoideae</taxon>
        <taxon>50 kb inversion clade</taxon>
        <taxon>NPAAA clade</taxon>
        <taxon>Hologalegina</taxon>
        <taxon>IRL clade</taxon>
        <taxon>Trifolieae</taxon>
        <taxon>Trifolium</taxon>
    </lineage>
</organism>
<dbReference type="Proteomes" id="UP000242715">
    <property type="component" value="Unassembled WGS sequence"/>
</dbReference>
<dbReference type="AlphaFoldDB" id="A0A2Z6NUL8"/>
<dbReference type="EMBL" id="DF973579">
    <property type="protein sequence ID" value="GAU35189.1"/>
    <property type="molecule type" value="Genomic_DNA"/>
</dbReference>
<reference evidence="2" key="1">
    <citation type="journal article" date="2017" name="Front. Plant Sci.">
        <title>Climate Clever Clovers: New Paradigm to Reduce the Environmental Footprint of Ruminants by Breeding Low Methanogenic Forages Utilizing Haplotype Variation.</title>
        <authorList>
            <person name="Kaur P."/>
            <person name="Appels R."/>
            <person name="Bayer P.E."/>
            <person name="Keeble-Gagnere G."/>
            <person name="Wang J."/>
            <person name="Hirakawa H."/>
            <person name="Shirasawa K."/>
            <person name="Vercoe P."/>
            <person name="Stefanova K."/>
            <person name="Durmic Z."/>
            <person name="Nichols P."/>
            <person name="Revell C."/>
            <person name="Isobe S.N."/>
            <person name="Edwards D."/>
            <person name="Erskine W."/>
        </authorList>
    </citation>
    <scope>NUCLEOTIDE SEQUENCE [LARGE SCALE GENOMIC DNA]</scope>
    <source>
        <strain evidence="2">cv. Daliak</strain>
    </source>
</reference>
<gene>
    <name evidence="1" type="ORF">TSUD_319990</name>
</gene>